<evidence type="ECO:0000256" key="4">
    <source>
        <dbReference type="ARBA" id="ARBA00022801"/>
    </source>
</evidence>
<evidence type="ECO:0000256" key="6">
    <source>
        <dbReference type="ARBA" id="ARBA00023098"/>
    </source>
</evidence>
<dbReference type="Gene3D" id="3.30.870.10">
    <property type="entry name" value="Endonuclease Chain A"/>
    <property type="match status" value="2"/>
</dbReference>
<dbReference type="InterPro" id="IPR025202">
    <property type="entry name" value="PLD-like_dom"/>
</dbReference>
<dbReference type="SUPFAM" id="SSF56024">
    <property type="entry name" value="Phospholipase D/nuclease"/>
    <property type="match status" value="2"/>
</dbReference>
<keyword evidence="6" id="KW-0443">Lipid metabolism</keyword>
<dbReference type="EC" id="3.1.4.4" evidence="3"/>
<organism evidence="9 10">
    <name type="scientific">Glycomyces niveus</name>
    <dbReference type="NCBI Taxonomy" id="2820287"/>
    <lineage>
        <taxon>Bacteria</taxon>
        <taxon>Bacillati</taxon>
        <taxon>Actinomycetota</taxon>
        <taxon>Actinomycetes</taxon>
        <taxon>Glycomycetales</taxon>
        <taxon>Glycomycetaceae</taxon>
        <taxon>Glycomyces</taxon>
    </lineage>
</organism>
<keyword evidence="5" id="KW-0442">Lipid degradation</keyword>
<keyword evidence="10" id="KW-1185">Reference proteome</keyword>
<name>A0ABS3U528_9ACTN</name>
<comment type="catalytic activity">
    <reaction evidence="1">
        <text>a 1,2-diacyl-sn-glycero-3-phosphocholine + H2O = a 1,2-diacyl-sn-glycero-3-phosphate + choline + H(+)</text>
        <dbReference type="Rhea" id="RHEA:14445"/>
        <dbReference type="ChEBI" id="CHEBI:15354"/>
        <dbReference type="ChEBI" id="CHEBI:15377"/>
        <dbReference type="ChEBI" id="CHEBI:15378"/>
        <dbReference type="ChEBI" id="CHEBI:57643"/>
        <dbReference type="ChEBI" id="CHEBI:58608"/>
        <dbReference type="EC" id="3.1.4.4"/>
    </reaction>
</comment>
<protein>
    <recommendedName>
        <fullName evidence="3">phospholipase D</fullName>
        <ecNumber evidence="3">3.1.4.4</ecNumber>
    </recommendedName>
</protein>
<dbReference type="EMBL" id="JAGFNP010000005">
    <property type="protein sequence ID" value="MBO3733556.1"/>
    <property type="molecule type" value="Genomic_DNA"/>
</dbReference>
<dbReference type="PANTHER" id="PTHR43856:SF1">
    <property type="entry name" value="MITOCHONDRIAL CARDIOLIPIN HYDROLASE"/>
    <property type="match status" value="1"/>
</dbReference>
<sequence length="370" mass="39823">MNRRILALLAAGVLFAAALTVADATEADAAATGCGRTGNFTVCTTNPNGAKDTAIVDELTRQVEATGKGDTIRLAVYYFSLDKPIAPLADALAAAEKRGVDVRAVFGTRNDRPSLNDAVIAKLKNAGASVRQCGAGCLPNSGGTKQGPMHNRFFLIEKDGAPNVLVTSLSFVGSQLTQAHNLLGVHGDRAVFDFYSAYWNRLYAKSWDGWTDANKGKTGSIAKAWVFPRSADPVAAELSQITACDEGDRVWVGHANFQSKRPEARAQLDRVQGLGCQVRVVVRSGPTASPGWIEDKLGSSNVRVHDAHRNKYIVAEARFGDKHRAVVWTGTHNLNGNGLKHSDDNMIRVMNQTVADRYIAHFQALWSGAH</sequence>
<keyword evidence="7" id="KW-0732">Signal</keyword>
<dbReference type="RefSeq" id="WP_208496513.1">
    <property type="nucleotide sequence ID" value="NZ_JAGFNP010000005.1"/>
</dbReference>
<gene>
    <name evidence="9" type="ORF">J5V16_12035</name>
</gene>
<reference evidence="9 10" key="1">
    <citation type="submission" date="2021-03" db="EMBL/GenBank/DDBJ databases">
        <title>Glycomyces sp. nov., a novel actinomycete isolated from soil.</title>
        <authorList>
            <person name="Yang X."/>
            <person name="Xu X."/>
        </authorList>
    </citation>
    <scope>NUCLEOTIDE SEQUENCE [LARGE SCALE GENOMIC DNA]</scope>
    <source>
        <strain evidence="9 10">NEAU-S30</strain>
    </source>
</reference>
<keyword evidence="4" id="KW-0378">Hydrolase</keyword>
<evidence type="ECO:0000256" key="2">
    <source>
        <dbReference type="ARBA" id="ARBA00008664"/>
    </source>
</evidence>
<proteinExistence type="inferred from homology"/>
<dbReference type="PANTHER" id="PTHR43856">
    <property type="entry name" value="CARDIOLIPIN HYDROLASE"/>
    <property type="match status" value="1"/>
</dbReference>
<feature type="domain" description="Phospholipase D-like" evidence="8">
    <location>
        <begin position="248"/>
        <end position="366"/>
    </location>
</feature>
<feature type="chain" id="PRO_5046976275" description="phospholipase D" evidence="7">
    <location>
        <begin position="25"/>
        <end position="370"/>
    </location>
</feature>
<evidence type="ECO:0000259" key="8">
    <source>
        <dbReference type="Pfam" id="PF13091"/>
    </source>
</evidence>
<evidence type="ECO:0000256" key="5">
    <source>
        <dbReference type="ARBA" id="ARBA00022963"/>
    </source>
</evidence>
<evidence type="ECO:0000256" key="7">
    <source>
        <dbReference type="SAM" id="SignalP"/>
    </source>
</evidence>
<evidence type="ECO:0000313" key="10">
    <source>
        <dbReference type="Proteomes" id="UP000681341"/>
    </source>
</evidence>
<evidence type="ECO:0000256" key="3">
    <source>
        <dbReference type="ARBA" id="ARBA00012027"/>
    </source>
</evidence>
<dbReference type="Pfam" id="PF13091">
    <property type="entry name" value="PLDc_2"/>
    <property type="match status" value="2"/>
</dbReference>
<accession>A0ABS3U528</accession>
<evidence type="ECO:0000256" key="1">
    <source>
        <dbReference type="ARBA" id="ARBA00000798"/>
    </source>
</evidence>
<dbReference type="InterPro" id="IPR051406">
    <property type="entry name" value="PLD_domain"/>
</dbReference>
<comment type="caution">
    <text evidence="9">The sequence shown here is derived from an EMBL/GenBank/DDBJ whole genome shotgun (WGS) entry which is preliminary data.</text>
</comment>
<dbReference type="Proteomes" id="UP000681341">
    <property type="component" value="Unassembled WGS sequence"/>
</dbReference>
<comment type="similarity">
    <text evidence="2">Belongs to the phospholipase D family.</text>
</comment>
<feature type="domain" description="Phospholipase D-like" evidence="8">
    <location>
        <begin position="70"/>
        <end position="189"/>
    </location>
</feature>
<feature type="signal peptide" evidence="7">
    <location>
        <begin position="1"/>
        <end position="24"/>
    </location>
</feature>
<evidence type="ECO:0000313" key="9">
    <source>
        <dbReference type="EMBL" id="MBO3733556.1"/>
    </source>
</evidence>